<evidence type="ECO:0000256" key="1">
    <source>
        <dbReference type="SAM" id="Phobius"/>
    </source>
</evidence>
<evidence type="ECO:0000313" key="2">
    <source>
        <dbReference type="EMBL" id="UZT67506.1"/>
    </source>
</evidence>
<keyword evidence="1" id="KW-0472">Membrane</keyword>
<protein>
    <submittedName>
        <fullName evidence="2">ATP synthase F0 subunit 8</fullName>
    </submittedName>
</protein>
<feature type="transmembrane region" description="Helical" evidence="1">
    <location>
        <begin position="12"/>
        <end position="30"/>
    </location>
</feature>
<keyword evidence="1" id="KW-0812">Transmembrane</keyword>
<dbReference type="EMBL" id="OM677827">
    <property type="protein sequence ID" value="UZT67506.1"/>
    <property type="molecule type" value="Genomic_DNA"/>
</dbReference>
<keyword evidence="1" id="KW-1133">Transmembrane helix</keyword>
<geneLocation type="mitochondrion" evidence="2"/>
<accession>A0A9E8JY29</accession>
<keyword evidence="2" id="KW-0496">Mitochondrion</keyword>
<organism evidence="2">
    <name type="scientific">Trybliographa sp. ZJUH 20220008</name>
    <dbReference type="NCBI Taxonomy" id="2943454"/>
    <lineage>
        <taxon>Eukaryota</taxon>
        <taxon>Metazoa</taxon>
        <taxon>Ecdysozoa</taxon>
        <taxon>Arthropoda</taxon>
        <taxon>Hexapoda</taxon>
        <taxon>Insecta</taxon>
        <taxon>Pterygota</taxon>
        <taxon>Neoptera</taxon>
        <taxon>Endopterygota</taxon>
        <taxon>Hymenoptera</taxon>
        <taxon>Apocrita</taxon>
        <taxon>Proctotrupomorpha</taxon>
        <taxon>Cynipoidea</taxon>
        <taxon>Figitidae</taxon>
        <taxon>Eucoilinae</taxon>
        <taxon>Trybliographa</taxon>
    </lineage>
</organism>
<proteinExistence type="predicted"/>
<reference evidence="2" key="2">
    <citation type="submission" date="2022-02" db="EMBL/GenBank/DDBJ databases">
        <authorList>
            <person name="Shu X.H."/>
            <person name="Li Z.K."/>
            <person name="Tang P."/>
            <person name="Chen X.X."/>
        </authorList>
    </citation>
    <scope>NUCLEOTIDE SEQUENCE</scope>
</reference>
<gene>
    <name evidence="2" type="primary">atp8</name>
</gene>
<name>A0A9E8JY29_9HYME</name>
<dbReference type="AlphaFoldDB" id="A0A9E8JY29"/>
<sequence length="58" mass="7182">MPQMKPMYWVPLLIYFFITYIITLMLTHYISDKINSLQSHPSTTPIPKNYWPKWMFKW</sequence>
<reference evidence="2" key="1">
    <citation type="journal article" date="2022" name="Genes (Basel)">
        <title>Novel Gene Rearrangements in the Mitochondrial Genomes of Cynipoid Wasps (Hymenoptera: Cynipoidea).</title>
        <authorList>
            <person name="Shu X."/>
            <person name="Li Z."/>
            <person name="Yuan R."/>
            <person name="Tang P."/>
            <person name="Chen X."/>
        </authorList>
    </citation>
    <scope>NUCLEOTIDE SEQUENCE</scope>
</reference>